<feature type="transmembrane region" description="Helical" evidence="2">
    <location>
        <begin position="285"/>
        <end position="307"/>
    </location>
</feature>
<evidence type="ECO:0000313" key="4">
    <source>
        <dbReference type="Proteomes" id="UP000017127"/>
    </source>
</evidence>
<dbReference type="OrthoDB" id="9800627at2"/>
<organism evidence="3 4">
    <name type="scientific">Lyngbya aestuarii BL J</name>
    <dbReference type="NCBI Taxonomy" id="1348334"/>
    <lineage>
        <taxon>Bacteria</taxon>
        <taxon>Bacillati</taxon>
        <taxon>Cyanobacteriota</taxon>
        <taxon>Cyanophyceae</taxon>
        <taxon>Oscillatoriophycideae</taxon>
        <taxon>Oscillatoriales</taxon>
        <taxon>Microcoleaceae</taxon>
        <taxon>Lyngbya</taxon>
    </lineage>
</organism>
<feature type="transmembrane region" description="Helical" evidence="2">
    <location>
        <begin position="477"/>
        <end position="498"/>
    </location>
</feature>
<reference evidence="3 4" key="1">
    <citation type="journal article" date="2013" name="Front. Microbiol.">
        <title>Comparative genomic analyses of the cyanobacterium, Lyngbya aestuarii BL J, a powerful hydrogen producer.</title>
        <authorList>
            <person name="Kothari A."/>
            <person name="Vaughn M."/>
            <person name="Garcia-Pichel F."/>
        </authorList>
    </citation>
    <scope>NUCLEOTIDE SEQUENCE [LARGE SCALE GENOMIC DNA]</scope>
    <source>
        <strain evidence="3 4">BL J</strain>
    </source>
</reference>
<feature type="transmembrane region" description="Helical" evidence="2">
    <location>
        <begin position="383"/>
        <end position="403"/>
    </location>
</feature>
<feature type="region of interest" description="Disordered" evidence="1">
    <location>
        <begin position="105"/>
        <end position="127"/>
    </location>
</feature>
<dbReference type="Proteomes" id="UP000017127">
    <property type="component" value="Unassembled WGS sequence"/>
</dbReference>
<dbReference type="RefSeq" id="WP_023065206.1">
    <property type="nucleotide sequence ID" value="NZ_AUZM01000009.1"/>
</dbReference>
<proteinExistence type="predicted"/>
<keyword evidence="4" id="KW-1185">Reference proteome</keyword>
<accession>U7QKX3</accession>
<evidence type="ECO:0000256" key="2">
    <source>
        <dbReference type="SAM" id="Phobius"/>
    </source>
</evidence>
<keyword evidence="2" id="KW-1133">Transmembrane helix</keyword>
<gene>
    <name evidence="3" type="ORF">M595_1438</name>
</gene>
<dbReference type="AlphaFoldDB" id="U7QKX3"/>
<protein>
    <submittedName>
        <fullName evidence="3">Peptidase M50 family protein</fullName>
    </submittedName>
</protein>
<comment type="caution">
    <text evidence="3">The sequence shown here is derived from an EMBL/GenBank/DDBJ whole genome shotgun (WGS) entry which is preliminary data.</text>
</comment>
<dbReference type="PATRIC" id="fig|1348334.3.peg.1402"/>
<feature type="transmembrane region" description="Helical" evidence="2">
    <location>
        <begin position="250"/>
        <end position="273"/>
    </location>
</feature>
<evidence type="ECO:0000313" key="3">
    <source>
        <dbReference type="EMBL" id="ERT08614.1"/>
    </source>
</evidence>
<sequence length="503" mass="57503">MKSNGQRVHSDESELILPDLTPYWKLTQTKTSNSILLKAKNSSITHQLTPEEGFALRHFIGKFTIPQVQKACQKQFNHLPEDFVSNLLQKLIALQILAWDHGEEYPNNSTLKNEENEKEYPPQPPLKKGENEEKILLKLKDCVHWIEHPEGYWILRNPEDVKFLQVGQQDKTIIDQLKYQPVSVVAAEFCVSQTHIKLLLQKLTVTAMLEGTKPPKPPKRKFNPMQLLFFRIPLFNPDKWLSQHINKLRWIWTQPVAFLLTIFIITSATIGYSQKDEILYTGLQLLSNAGGSMLVPFGLLAMFVVTLHELGHAFTLKQYGGIVPEIGLLIMMFMPAAYTNTTDSYCLVKRHQRVLVIAAGVLVQFTISAIALLLWNWSNPSSWLHTTSYLLMTAALFTVALNLNPLARFDGYYLASATTGINNLRSRSFKLYQKFFTGKPNLENRRDTLILACYAPFSLVYIYFVFGFLLLRVADWSFTNIPTLSLILLLIWGIYSVLPEPKS</sequence>
<dbReference type="EMBL" id="AUZM01000009">
    <property type="protein sequence ID" value="ERT08614.1"/>
    <property type="molecule type" value="Genomic_DNA"/>
</dbReference>
<feature type="transmembrane region" description="Helical" evidence="2">
    <location>
        <begin position="319"/>
        <end position="338"/>
    </location>
</feature>
<evidence type="ECO:0000256" key="1">
    <source>
        <dbReference type="SAM" id="MobiDB-lite"/>
    </source>
</evidence>
<keyword evidence="2" id="KW-0812">Transmembrane</keyword>
<feature type="transmembrane region" description="Helical" evidence="2">
    <location>
        <begin position="449"/>
        <end position="471"/>
    </location>
</feature>
<name>U7QKX3_9CYAN</name>
<keyword evidence="2" id="KW-0472">Membrane</keyword>
<feature type="transmembrane region" description="Helical" evidence="2">
    <location>
        <begin position="354"/>
        <end position="377"/>
    </location>
</feature>